<comment type="caution">
    <text evidence="1">The sequence shown here is derived from an EMBL/GenBank/DDBJ whole genome shotgun (WGS) entry which is preliminary data.</text>
</comment>
<name>A0ABC9HGY8_FASHE</name>
<proteinExistence type="predicted"/>
<gene>
    <name evidence="1" type="ORF">FHB240107_LOCUS11932</name>
</gene>
<protein>
    <submittedName>
        <fullName evidence="1">Uncharacterized protein</fullName>
    </submittedName>
</protein>
<keyword evidence="2" id="KW-1185">Reference proteome</keyword>
<accession>A0ABC9HGY8</accession>
<sequence>MKHDSKLMHGFDIRFVQSLQCFTHKLIILGCLCLFVHGCEYISKIGDGCTREWDLFDGYPIELIQQASESVSHEYVEEQFHTKHSQFAGYTEITWNSEQKPSYYLLEFQIFSYNGSWPENGTTHFYTCCEKNTDFARNNGTFDFSGTNQRVLCCTCTDLPESMSEESCCEVISQKIWR</sequence>
<dbReference type="Proteomes" id="UP001189180">
    <property type="component" value="Unassembled WGS sequence"/>
</dbReference>
<reference evidence="1 2" key="1">
    <citation type="submission" date="2024-08" db="EMBL/GenBank/DDBJ databases">
        <authorList>
            <person name="Paterson S."/>
        </authorList>
    </citation>
    <scope>NUCLEOTIDE SEQUENCE [LARGE SCALE GENOMIC DNA]</scope>
</reference>
<evidence type="ECO:0000313" key="2">
    <source>
        <dbReference type="Proteomes" id="UP001189180"/>
    </source>
</evidence>
<dbReference type="AlphaFoldDB" id="A0ABC9HGY8"/>
<organism evidence="1 2">
    <name type="scientific">Fasciola hepatica</name>
    <name type="common">Liver fluke</name>
    <dbReference type="NCBI Taxonomy" id="6192"/>
    <lineage>
        <taxon>Eukaryota</taxon>
        <taxon>Metazoa</taxon>
        <taxon>Spiralia</taxon>
        <taxon>Lophotrochozoa</taxon>
        <taxon>Platyhelminthes</taxon>
        <taxon>Trematoda</taxon>
        <taxon>Digenea</taxon>
        <taxon>Plagiorchiida</taxon>
        <taxon>Echinostomata</taxon>
        <taxon>Echinostomatoidea</taxon>
        <taxon>Fasciolidae</taxon>
        <taxon>Fasciola</taxon>
    </lineage>
</organism>
<evidence type="ECO:0000313" key="1">
    <source>
        <dbReference type="EMBL" id="CAM0512693.1"/>
    </source>
</evidence>
<dbReference type="EMBL" id="CANUEZ050000234">
    <property type="protein sequence ID" value="CAM0512693.1"/>
    <property type="molecule type" value="Genomic_DNA"/>
</dbReference>